<evidence type="ECO:0000313" key="6">
    <source>
        <dbReference type="EMBL" id="CAF0736370.1"/>
    </source>
</evidence>
<evidence type="ECO:0000313" key="9">
    <source>
        <dbReference type="EMBL" id="CAF3661949.1"/>
    </source>
</evidence>
<evidence type="ECO:0000313" key="8">
    <source>
        <dbReference type="EMBL" id="CAF3514289.1"/>
    </source>
</evidence>
<keyword evidence="10" id="KW-1185">Reference proteome</keyword>
<dbReference type="GO" id="GO:0005886">
    <property type="term" value="C:plasma membrane"/>
    <property type="evidence" value="ECO:0007669"/>
    <property type="project" value="TreeGrafter"/>
</dbReference>
<evidence type="ECO:0000256" key="3">
    <source>
        <dbReference type="SAM" id="MobiDB-lite"/>
    </source>
</evidence>
<dbReference type="EMBL" id="CAJOBA010002859">
    <property type="protein sequence ID" value="CAF3661949.1"/>
    <property type="molecule type" value="Genomic_DNA"/>
</dbReference>
<dbReference type="Proteomes" id="UP000663829">
    <property type="component" value="Unassembled WGS sequence"/>
</dbReference>
<dbReference type="PANTHER" id="PTHR23113">
    <property type="entry name" value="GUANINE NUCLEOTIDE EXCHANGE FACTOR"/>
    <property type="match status" value="1"/>
</dbReference>
<dbReference type="SUPFAM" id="SSF48366">
    <property type="entry name" value="Ras GEF"/>
    <property type="match status" value="1"/>
</dbReference>
<dbReference type="SMART" id="SM00147">
    <property type="entry name" value="RasGEF"/>
    <property type="match status" value="1"/>
</dbReference>
<dbReference type="PANTHER" id="PTHR23113:SF356">
    <property type="entry name" value="FI05912P-RELATED"/>
    <property type="match status" value="1"/>
</dbReference>
<feature type="region of interest" description="Disordered" evidence="3">
    <location>
        <begin position="182"/>
        <end position="218"/>
    </location>
</feature>
<feature type="domain" description="N-terminal Ras-GEF" evidence="5">
    <location>
        <begin position="269"/>
        <end position="395"/>
    </location>
</feature>
<dbReference type="InterPro" id="IPR008937">
    <property type="entry name" value="Ras-like_GEF"/>
</dbReference>
<evidence type="ECO:0000259" key="5">
    <source>
        <dbReference type="PROSITE" id="PS50212"/>
    </source>
</evidence>
<organism evidence="6 10">
    <name type="scientific">Didymodactylos carnosus</name>
    <dbReference type="NCBI Taxonomy" id="1234261"/>
    <lineage>
        <taxon>Eukaryota</taxon>
        <taxon>Metazoa</taxon>
        <taxon>Spiralia</taxon>
        <taxon>Gnathifera</taxon>
        <taxon>Rotifera</taxon>
        <taxon>Eurotatoria</taxon>
        <taxon>Bdelloidea</taxon>
        <taxon>Philodinida</taxon>
        <taxon>Philodinidae</taxon>
        <taxon>Didymodactylos</taxon>
    </lineage>
</organism>
<dbReference type="EMBL" id="CAJNOK010002857">
    <property type="protein sequence ID" value="CAF0877780.1"/>
    <property type="molecule type" value="Genomic_DNA"/>
</dbReference>
<dbReference type="Gene3D" id="1.20.870.10">
    <property type="entry name" value="Son of sevenless (SoS) protein Chain: S domain 1"/>
    <property type="match status" value="1"/>
</dbReference>
<dbReference type="PROSITE" id="PS50009">
    <property type="entry name" value="RASGEF_CAT"/>
    <property type="match status" value="1"/>
</dbReference>
<proteinExistence type="predicted"/>
<dbReference type="AlphaFoldDB" id="A0A813N8S5"/>
<dbReference type="InterPro" id="IPR036964">
    <property type="entry name" value="RASGEF_cat_dom_sf"/>
</dbReference>
<dbReference type="Proteomes" id="UP000682733">
    <property type="component" value="Unassembled WGS sequence"/>
</dbReference>
<protein>
    <recommendedName>
        <fullName evidence="11">Ras guanine nucleotide exchange factor</fullName>
    </recommendedName>
</protein>
<evidence type="ECO:0000256" key="1">
    <source>
        <dbReference type="ARBA" id="ARBA00022658"/>
    </source>
</evidence>
<feature type="domain" description="Ras-GEF" evidence="4">
    <location>
        <begin position="430"/>
        <end position="690"/>
    </location>
</feature>
<dbReference type="Gene3D" id="1.10.840.10">
    <property type="entry name" value="Ras guanine-nucleotide exchange factors catalytic domain"/>
    <property type="match status" value="1"/>
</dbReference>
<keyword evidence="1 2" id="KW-0344">Guanine-nucleotide releasing factor</keyword>
<dbReference type="GO" id="GO:0005085">
    <property type="term" value="F:guanyl-nucleotide exchange factor activity"/>
    <property type="evidence" value="ECO:0007669"/>
    <property type="project" value="UniProtKB-KW"/>
</dbReference>
<dbReference type="OrthoDB" id="20825at2759"/>
<dbReference type="GO" id="GO:0007265">
    <property type="term" value="P:Ras protein signal transduction"/>
    <property type="evidence" value="ECO:0007669"/>
    <property type="project" value="TreeGrafter"/>
</dbReference>
<gene>
    <name evidence="6" type="ORF">GPM918_LOCUS4</name>
    <name evidence="7" type="ORF">OVA965_LOCUS8460</name>
    <name evidence="8" type="ORF">SRO942_LOCUS4</name>
    <name evidence="9" type="ORF">TMI583_LOCUS8457</name>
</gene>
<dbReference type="InterPro" id="IPR000651">
    <property type="entry name" value="Ras-like_Gua-exchang_fac_N"/>
</dbReference>
<dbReference type="Proteomes" id="UP000681722">
    <property type="component" value="Unassembled WGS sequence"/>
</dbReference>
<dbReference type="EMBL" id="CAJOBC010000001">
    <property type="protein sequence ID" value="CAF3514289.1"/>
    <property type="molecule type" value="Genomic_DNA"/>
</dbReference>
<dbReference type="Proteomes" id="UP000677228">
    <property type="component" value="Unassembled WGS sequence"/>
</dbReference>
<dbReference type="PROSITE" id="PS50212">
    <property type="entry name" value="RASGEF_NTER"/>
    <property type="match status" value="1"/>
</dbReference>
<evidence type="ECO:0008006" key="11">
    <source>
        <dbReference type="Google" id="ProtNLM"/>
    </source>
</evidence>
<comment type="caution">
    <text evidence="6">The sequence shown here is derived from an EMBL/GenBank/DDBJ whole genome shotgun (WGS) entry which is preliminary data.</text>
</comment>
<feature type="compositionally biased region" description="Polar residues" evidence="3">
    <location>
        <begin position="192"/>
        <end position="202"/>
    </location>
</feature>
<name>A0A813N8S5_9BILA</name>
<dbReference type="EMBL" id="CAJNOQ010000001">
    <property type="protein sequence ID" value="CAF0736370.1"/>
    <property type="molecule type" value="Genomic_DNA"/>
</dbReference>
<evidence type="ECO:0000313" key="7">
    <source>
        <dbReference type="EMBL" id="CAF0877780.1"/>
    </source>
</evidence>
<dbReference type="InterPro" id="IPR001895">
    <property type="entry name" value="RASGEF_cat_dom"/>
</dbReference>
<reference evidence="6" key="1">
    <citation type="submission" date="2021-02" db="EMBL/GenBank/DDBJ databases">
        <authorList>
            <person name="Nowell W R."/>
        </authorList>
    </citation>
    <scope>NUCLEOTIDE SEQUENCE</scope>
</reference>
<accession>A0A813N8S5</accession>
<dbReference type="InterPro" id="IPR023578">
    <property type="entry name" value="Ras_GEF_dom_sf"/>
</dbReference>
<sequence length="714" mass="83542">MTNQMWNTNVSINDPSQFYTIERVPSPHTLNTSQYNTNPQQHEFIVNRQILTPIKQYHSPPSTITIRNHNLNSCSSQDDIDYQNSDHLIEQREKNMRKQCYLASSGPNQWQPIVNDPYLATTNTTYHFSNYNPNDTNSNNNLSYYDQIYQLNQLRTQYTTSPTNISEYKNVNINFYPPTYHKSSTSTTHSTFNKQYPHSRSPSPIRKTPTRSYTPSDTMLMPSETPISSQGDNLSPVSFTSPIPSPTVFTTTFPGDSIRSTDETKTENIFNDNLHYTMNDLIQKLIPTDNYIPETSFIYSMFMCSRIHIRPSVLLNHLAVATIDSITNVTHDQRVRILRNFLFILSQWTRTFPYDYRSTEMKTQLEDLLRKINDYENSLQSDTNYIYKKLCSKLEALAQYKNYIRQLDHKAANNLNENALLTDIMNECQTPLLFAQQLTHIELDRLKPIGAEELLLYFIMKMANEEAKVHPKKHLSSMNNTNINMLVHDKKHTFCLEAYIQWFNRLTFFVTTEVVKHLRKRSRIRVINYFIDAAYECFRLHNFNSMIGILGGLNMQPVRRLKRTWEKVQQEKFKQLEHYTDVSKNFSSYRLILKTAVKEADKSNWSVDKIVIPFTSILLQDVYFIKTHSKDYTSAGGINLKKYYMMAKFISEEFVHCKTSRCSFKRNEVIINYIITSPIFNEDSLMLASFECEQAETPNDRDKLRTLKTSVNMQ</sequence>
<evidence type="ECO:0000259" key="4">
    <source>
        <dbReference type="PROSITE" id="PS50009"/>
    </source>
</evidence>
<dbReference type="Pfam" id="PF00617">
    <property type="entry name" value="RasGEF"/>
    <property type="match status" value="1"/>
</dbReference>
<evidence type="ECO:0000256" key="2">
    <source>
        <dbReference type="PROSITE-ProRule" id="PRU00168"/>
    </source>
</evidence>
<evidence type="ECO:0000313" key="10">
    <source>
        <dbReference type="Proteomes" id="UP000663829"/>
    </source>
</evidence>